<feature type="compositionally biased region" description="Polar residues" evidence="1">
    <location>
        <begin position="999"/>
        <end position="1017"/>
    </location>
</feature>
<dbReference type="Pfam" id="PF05860">
    <property type="entry name" value="TPS"/>
    <property type="match status" value="1"/>
</dbReference>
<dbReference type="InterPro" id="IPR008638">
    <property type="entry name" value="FhaB/CdiA-like_TPS"/>
</dbReference>
<proteinExistence type="predicted"/>
<dbReference type="InterPro" id="IPR011050">
    <property type="entry name" value="Pectin_lyase_fold/virulence"/>
</dbReference>
<dbReference type="SUPFAM" id="SSF51126">
    <property type="entry name" value="Pectin lyase-like"/>
    <property type="match status" value="3"/>
</dbReference>
<evidence type="ECO:0000313" key="4">
    <source>
        <dbReference type="Proteomes" id="UP000641646"/>
    </source>
</evidence>
<dbReference type="AlphaFoldDB" id="A0A926V9P6"/>
<evidence type="ECO:0000313" key="3">
    <source>
        <dbReference type="EMBL" id="MBD2179786.1"/>
    </source>
</evidence>
<keyword evidence="4" id="KW-1185">Reference proteome</keyword>
<dbReference type="Gene3D" id="2.160.20.10">
    <property type="entry name" value="Single-stranded right-handed beta-helix, Pectin lyase-like"/>
    <property type="match status" value="3"/>
</dbReference>
<evidence type="ECO:0000259" key="2">
    <source>
        <dbReference type="SMART" id="SM00912"/>
    </source>
</evidence>
<organism evidence="3 4">
    <name type="scientific">Aerosakkonema funiforme FACHB-1375</name>
    <dbReference type="NCBI Taxonomy" id="2949571"/>
    <lineage>
        <taxon>Bacteria</taxon>
        <taxon>Bacillati</taxon>
        <taxon>Cyanobacteriota</taxon>
        <taxon>Cyanophyceae</taxon>
        <taxon>Oscillatoriophycideae</taxon>
        <taxon>Aerosakkonematales</taxon>
        <taxon>Aerosakkonemataceae</taxon>
        <taxon>Aerosakkonema</taxon>
    </lineage>
</organism>
<dbReference type="NCBIfam" id="TIGR01901">
    <property type="entry name" value="adhes_NPXG"/>
    <property type="match status" value="1"/>
</dbReference>
<reference evidence="3" key="2">
    <citation type="submission" date="2020-08" db="EMBL/GenBank/DDBJ databases">
        <authorList>
            <person name="Chen M."/>
            <person name="Teng W."/>
            <person name="Zhao L."/>
            <person name="Hu C."/>
            <person name="Zhou Y."/>
            <person name="Han B."/>
            <person name="Song L."/>
            <person name="Shu W."/>
        </authorList>
    </citation>
    <scope>NUCLEOTIDE SEQUENCE</scope>
    <source>
        <strain evidence="3">FACHB-1375</strain>
    </source>
</reference>
<dbReference type="EMBL" id="JACJPW010000002">
    <property type="protein sequence ID" value="MBD2179786.1"/>
    <property type="molecule type" value="Genomic_DNA"/>
</dbReference>
<gene>
    <name evidence="3" type="ORF">H6G03_01450</name>
</gene>
<name>A0A926V9P6_9CYAN</name>
<comment type="caution">
    <text evidence="3">The sequence shown here is derived from an EMBL/GenBank/DDBJ whole genome shotgun (WGS) entry which is preliminary data.</text>
</comment>
<sequence>MTAEQQRKNGTKCALFSLFPRPITWMLPWTFLLFPSLIMAQIVPDSSLPVNSVVTPNGDTNTITGGTRAGDNLFHSFQQFSIPTNGTAFFDNPVDIRNIITRVTGSSISRIDGLLQTNPNGVANFFFLNPNGIIFGPNARLDINGSFLASTARSIKFADGSELGTSVGQTPALLTVSVPIGLQFAQNSGSITVQGKGGVPNAETGSFEGELYNPLQVKPGNTLALVGGQVQLDGGILQAPGGRVELSAIASGTVTLNSDLSLKLPDTTTSETPIEFSDILINNGSGINVISDRGGSITINARNIDILGNNLLTGGTSRNSGVAKDKSGDISLNATGTVTISASRIENNINFSSKGDGGSINIKGSGSLIVKDHGQIDTGNNGEGDAGNIIVQVDNVNIDNARISSSNYGGGKAGFLEIYASDRINIADTNISSDAYANDNANNTSVRGGAAGYIFITAKNSIAIANTKLKAENYSGIAENNLSSSNNNDEDFEQPGFIYMFAGSISLSNEVLLSTQTFGKGTGGNIVIFSDSFSLTGGSRLEATTSGSGNAGNITVNSTDSITISGISPFQVIENTFEGGKSSGLFTDTNESIEGNSGNGGNIEIQTGKLTISDAGVLSARSKSNGNGGNINISANSVTITGGGQILTITSNTGTAGNININADDSVNISGFDPNYVDRLTKAQEVLEDEKTAKNSFDPNGQASSLQASTFGKGEAGNVTVDAGNTVTLADSSSINSSTSGQGKAGSVSVKAGDTVSIANSSIYTGSSPQEIENKNGSGNGGTITIEGRAVALSKTRLASYTFGEGKAGNVEIQAQTFSLTDSSLDAGSFGTGDAGNIIINIDGPVEITGNSTRIYSDSNNEGNGGIIDITAQSLSLSDGARLTTESNVLGKAGDTIVKVSNLQLDSATISADTKSGQGGNITLQVEDLLLMRNKSEITATSAGSGDIRGDGGNITINTSNLVGLANSDIFANSNNGRGGYIQINARGVFGIARREAQSDTTSDITAKSEQDPSLNGEVTINTPDVDPSQGLVELSSDVVDTENQVAQSCPRTQGNQFVVTGRGGLPPNPKSYLNSEGVWVDLRTGESENGRVGERGNGVAGERRSGSIDIFPLSSISLSDQIVEAQGWMRTADGKIVLTAQVPVATPNSPALTTPGCK</sequence>
<feature type="domain" description="Filamentous haemagglutinin FhaB/tRNA nuclease CdiA-like TPS" evidence="2">
    <location>
        <begin position="45"/>
        <end position="158"/>
    </location>
</feature>
<dbReference type="InterPro" id="IPR012334">
    <property type="entry name" value="Pectin_lyas_fold"/>
</dbReference>
<reference evidence="3" key="1">
    <citation type="journal article" date="2015" name="ISME J.">
        <title>Draft Genome Sequence of Streptomyces incarnatus NRRL8089, which Produces the Nucleoside Antibiotic Sinefungin.</title>
        <authorList>
            <person name="Oshima K."/>
            <person name="Hattori M."/>
            <person name="Shimizu H."/>
            <person name="Fukuda K."/>
            <person name="Nemoto M."/>
            <person name="Inagaki K."/>
            <person name="Tamura T."/>
        </authorList>
    </citation>
    <scope>NUCLEOTIDE SEQUENCE</scope>
    <source>
        <strain evidence="3">FACHB-1375</strain>
    </source>
</reference>
<feature type="region of interest" description="Disordered" evidence="1">
    <location>
        <begin position="996"/>
        <end position="1017"/>
    </location>
</feature>
<dbReference type="SMART" id="SM00912">
    <property type="entry name" value="Haemagg_act"/>
    <property type="match status" value="1"/>
</dbReference>
<dbReference type="Proteomes" id="UP000641646">
    <property type="component" value="Unassembled WGS sequence"/>
</dbReference>
<evidence type="ECO:0000256" key="1">
    <source>
        <dbReference type="SAM" id="MobiDB-lite"/>
    </source>
</evidence>
<protein>
    <submittedName>
        <fullName evidence="3">Filamentous hemagglutinin N-terminal domain-containing protein</fullName>
    </submittedName>
</protein>
<dbReference type="RefSeq" id="WP_190461323.1">
    <property type="nucleotide sequence ID" value="NZ_JACJPW010000002.1"/>
</dbReference>
<accession>A0A926V9P6</accession>